<organism evidence="1 2">
    <name type="scientific">Candidatus Weimeria bifida</name>
    <dbReference type="NCBI Taxonomy" id="2599074"/>
    <lineage>
        <taxon>Bacteria</taxon>
        <taxon>Bacillati</taxon>
        <taxon>Bacillota</taxon>
        <taxon>Clostridia</taxon>
        <taxon>Lachnospirales</taxon>
        <taxon>Lachnospiraceae</taxon>
        <taxon>Candidatus Weimeria</taxon>
    </lineage>
</organism>
<evidence type="ECO:0008006" key="3">
    <source>
        <dbReference type="Google" id="ProtNLM"/>
    </source>
</evidence>
<dbReference type="EMBL" id="VOGC01000006">
    <property type="protein sequence ID" value="MQN01712.1"/>
    <property type="molecule type" value="Genomic_DNA"/>
</dbReference>
<comment type="caution">
    <text evidence="1">The sequence shown here is derived from an EMBL/GenBank/DDBJ whole genome shotgun (WGS) entry which is preliminary data.</text>
</comment>
<evidence type="ECO:0000313" key="2">
    <source>
        <dbReference type="Proteomes" id="UP000460257"/>
    </source>
</evidence>
<dbReference type="Proteomes" id="UP000460257">
    <property type="component" value="Unassembled WGS sequence"/>
</dbReference>
<reference evidence="1" key="1">
    <citation type="journal article" date="2020" name="Appl. Environ. Microbiol.">
        <title>Medium-Chain Fatty Acid Synthesis by 'Candidatus Weimeria bifida' gen. nov., sp. nov., and 'Candidatus Pseudoramibacter fermentans' sp. nov.</title>
        <authorList>
            <person name="Scarborough M.J."/>
            <person name="Myers K.S."/>
            <person name="Donohue T.J."/>
            <person name="Noguera D.R."/>
        </authorList>
    </citation>
    <scope>NUCLEOTIDE SEQUENCE</scope>
    <source>
        <strain evidence="1">LCO1.1</strain>
    </source>
</reference>
<protein>
    <recommendedName>
        <fullName evidence="3">Glycosyltransferase family 1 protein</fullName>
    </recommendedName>
</protein>
<name>A0A6N7IZM5_9FIRM</name>
<accession>A0A6N7IZM5</accession>
<proteinExistence type="predicted"/>
<evidence type="ECO:0000313" key="1">
    <source>
        <dbReference type="EMBL" id="MQN01712.1"/>
    </source>
</evidence>
<dbReference type="SUPFAM" id="SSF53756">
    <property type="entry name" value="UDP-Glycosyltransferase/glycogen phosphorylase"/>
    <property type="match status" value="1"/>
</dbReference>
<keyword evidence="2" id="KW-1185">Reference proteome</keyword>
<dbReference type="AlphaFoldDB" id="A0A6N7IZM5"/>
<sequence>MDYDAQMFFPPYDTQKYSSPICDEYLHYENPYTLKADDAPDNYFIFPEIMTINKMPMLKHSKKIMWWLSVDNFLEQNGVFGKDLLSEFINLYYDYHFVQSEYARRYCIDEMGIPEEKIFYISDYLNDSYISKAKDNTEKQKKDQVLYNPKKGIEFTKLLMNYAPDITWVSLIDMTYDEVRDTMQESKVYIDFGNHPGMDRLPREAAINGCCIITDRRGAAAFREDVPIPDKYKFDDNEDSVPAIIDAVRFLLQNYDSSKSGFNDYRVWINGARDRFYSDTEKVFGTIIQK</sequence>
<gene>
    <name evidence="1" type="ORF">FRC54_07305</name>
</gene>